<sequence>MMSRIFTRKNIQNCDQLLPAAHRNDETATLLTAPLICAGINEILMATTYSNNQQLLSSAKIIIQSITRVSRMKELPQVIKPFYFFRCLWTFTYFLADLSPPLVPNE</sequence>
<gene>
    <name evidence="1" type="ORF">J1N35_039880</name>
</gene>
<protein>
    <submittedName>
        <fullName evidence="1">Uncharacterized protein</fullName>
    </submittedName>
</protein>
<keyword evidence="2" id="KW-1185">Reference proteome</keyword>
<comment type="caution">
    <text evidence="1">The sequence shown here is derived from an EMBL/GenBank/DDBJ whole genome shotgun (WGS) entry which is preliminary data.</text>
</comment>
<proteinExistence type="predicted"/>
<dbReference type="EMBL" id="JAIQCV010000012">
    <property type="protein sequence ID" value="KAH1038137.1"/>
    <property type="molecule type" value="Genomic_DNA"/>
</dbReference>
<accession>A0A9D3UCY4</accession>
<reference evidence="1 2" key="1">
    <citation type="journal article" date="2021" name="Plant Biotechnol. J.">
        <title>Multi-omics assisted identification of the key and species-specific regulatory components of drought-tolerant mechanisms in Gossypium stocksii.</title>
        <authorList>
            <person name="Yu D."/>
            <person name="Ke L."/>
            <person name="Zhang D."/>
            <person name="Wu Y."/>
            <person name="Sun Y."/>
            <person name="Mei J."/>
            <person name="Sun J."/>
            <person name="Sun Y."/>
        </authorList>
    </citation>
    <scope>NUCLEOTIDE SEQUENCE [LARGE SCALE GENOMIC DNA]</scope>
    <source>
        <strain evidence="2">cv. E1</strain>
        <tissue evidence="1">Leaf</tissue>
    </source>
</reference>
<dbReference type="Proteomes" id="UP000828251">
    <property type="component" value="Unassembled WGS sequence"/>
</dbReference>
<evidence type="ECO:0000313" key="1">
    <source>
        <dbReference type="EMBL" id="KAH1038137.1"/>
    </source>
</evidence>
<dbReference type="AlphaFoldDB" id="A0A9D3UCY4"/>
<name>A0A9D3UCY4_9ROSI</name>
<evidence type="ECO:0000313" key="2">
    <source>
        <dbReference type="Proteomes" id="UP000828251"/>
    </source>
</evidence>
<organism evidence="1 2">
    <name type="scientific">Gossypium stocksii</name>
    <dbReference type="NCBI Taxonomy" id="47602"/>
    <lineage>
        <taxon>Eukaryota</taxon>
        <taxon>Viridiplantae</taxon>
        <taxon>Streptophyta</taxon>
        <taxon>Embryophyta</taxon>
        <taxon>Tracheophyta</taxon>
        <taxon>Spermatophyta</taxon>
        <taxon>Magnoliopsida</taxon>
        <taxon>eudicotyledons</taxon>
        <taxon>Gunneridae</taxon>
        <taxon>Pentapetalae</taxon>
        <taxon>rosids</taxon>
        <taxon>malvids</taxon>
        <taxon>Malvales</taxon>
        <taxon>Malvaceae</taxon>
        <taxon>Malvoideae</taxon>
        <taxon>Gossypium</taxon>
    </lineage>
</organism>